<dbReference type="EMBL" id="CAWUPB010000913">
    <property type="protein sequence ID" value="CAK7332099.1"/>
    <property type="molecule type" value="Genomic_DNA"/>
</dbReference>
<evidence type="ECO:0000256" key="2">
    <source>
        <dbReference type="ARBA" id="ARBA00022670"/>
    </source>
</evidence>
<name>A0AAV1RB69_9ROSI</name>
<organism evidence="7 8">
    <name type="scientific">Dovyalis caffra</name>
    <dbReference type="NCBI Taxonomy" id="77055"/>
    <lineage>
        <taxon>Eukaryota</taxon>
        <taxon>Viridiplantae</taxon>
        <taxon>Streptophyta</taxon>
        <taxon>Embryophyta</taxon>
        <taxon>Tracheophyta</taxon>
        <taxon>Spermatophyta</taxon>
        <taxon>Magnoliopsida</taxon>
        <taxon>eudicotyledons</taxon>
        <taxon>Gunneridae</taxon>
        <taxon>Pentapetalae</taxon>
        <taxon>rosids</taxon>
        <taxon>fabids</taxon>
        <taxon>Malpighiales</taxon>
        <taxon>Salicaceae</taxon>
        <taxon>Flacourtieae</taxon>
        <taxon>Dovyalis</taxon>
    </lineage>
</organism>
<proteinExistence type="inferred from homology"/>
<feature type="compositionally biased region" description="Low complexity" evidence="6">
    <location>
        <begin position="14"/>
        <end position="26"/>
    </location>
</feature>
<dbReference type="GO" id="GO:0070008">
    <property type="term" value="F:serine-type exopeptidase activity"/>
    <property type="evidence" value="ECO:0007669"/>
    <property type="project" value="InterPro"/>
</dbReference>
<evidence type="ECO:0000256" key="1">
    <source>
        <dbReference type="ARBA" id="ARBA00011079"/>
    </source>
</evidence>
<evidence type="ECO:0000256" key="4">
    <source>
        <dbReference type="ARBA" id="ARBA00022801"/>
    </source>
</evidence>
<keyword evidence="4" id="KW-0378">Hydrolase</keyword>
<dbReference type="GO" id="GO:0006508">
    <property type="term" value="P:proteolysis"/>
    <property type="evidence" value="ECO:0007669"/>
    <property type="project" value="UniProtKB-KW"/>
</dbReference>
<keyword evidence="3" id="KW-0732">Signal</keyword>
<dbReference type="GO" id="GO:0008239">
    <property type="term" value="F:dipeptidyl-peptidase activity"/>
    <property type="evidence" value="ECO:0007669"/>
    <property type="project" value="TreeGrafter"/>
</dbReference>
<keyword evidence="8" id="KW-1185">Reference proteome</keyword>
<dbReference type="Proteomes" id="UP001314170">
    <property type="component" value="Unassembled WGS sequence"/>
</dbReference>
<keyword evidence="2" id="KW-0645">Protease</keyword>
<evidence type="ECO:0000256" key="5">
    <source>
        <dbReference type="ARBA" id="ARBA00023180"/>
    </source>
</evidence>
<feature type="non-terminal residue" evidence="7">
    <location>
        <position position="1"/>
    </location>
</feature>
<feature type="compositionally biased region" description="Polar residues" evidence="6">
    <location>
        <begin position="1"/>
        <end position="10"/>
    </location>
</feature>
<comment type="similarity">
    <text evidence="1">Belongs to the peptidase S28 family.</text>
</comment>
<feature type="non-terminal residue" evidence="7">
    <location>
        <position position="150"/>
    </location>
</feature>
<dbReference type="Pfam" id="PF05577">
    <property type="entry name" value="Peptidase_S28"/>
    <property type="match status" value="1"/>
</dbReference>
<accession>A0AAV1RB69</accession>
<keyword evidence="5" id="KW-0325">Glycoprotein</keyword>
<dbReference type="InterPro" id="IPR008758">
    <property type="entry name" value="Peptidase_S28"/>
</dbReference>
<dbReference type="AlphaFoldDB" id="A0AAV1RB69"/>
<gene>
    <name evidence="7" type="ORF">DCAF_LOCUS8806</name>
</gene>
<comment type="caution">
    <text evidence="7">The sequence shown here is derived from an EMBL/GenBank/DDBJ whole genome shotgun (WGS) entry which is preliminary data.</text>
</comment>
<feature type="region of interest" description="Disordered" evidence="6">
    <location>
        <begin position="1"/>
        <end position="26"/>
    </location>
</feature>
<dbReference type="PANTHER" id="PTHR11010:SF110">
    <property type="entry name" value="PROLYLCARBOXYPEPTIDASE-LIKE PROTEIN-RELATED"/>
    <property type="match status" value="1"/>
</dbReference>
<evidence type="ECO:0000313" key="7">
    <source>
        <dbReference type="EMBL" id="CAK7332099.1"/>
    </source>
</evidence>
<dbReference type="InterPro" id="IPR029058">
    <property type="entry name" value="AB_hydrolase_fold"/>
</dbReference>
<dbReference type="PANTHER" id="PTHR11010">
    <property type="entry name" value="PROTEASE S28 PRO-X CARBOXYPEPTIDASE-RELATED"/>
    <property type="match status" value="1"/>
</dbReference>
<dbReference type="Gene3D" id="3.40.50.1820">
    <property type="entry name" value="alpha/beta hydrolase"/>
    <property type="match status" value="1"/>
</dbReference>
<protein>
    <submittedName>
        <fullName evidence="7">Uncharacterized protein</fullName>
    </submittedName>
</protein>
<evidence type="ECO:0000313" key="8">
    <source>
        <dbReference type="Proteomes" id="UP001314170"/>
    </source>
</evidence>
<sequence>QITAESSSTEDLSKTTTAESSPTAAAVHSTKPSLIWTETIRRHLAHIPRLGAVPKNIHIAPSQTQSKSSSKDLVTFYYTQTLDHFNYKPESYTTFRQRYMINFKYWGGASTSAPIFVFFGAEEDMDDDLEYIGFLTDNASHFKALLVYIE</sequence>
<reference evidence="7 8" key="1">
    <citation type="submission" date="2024-01" db="EMBL/GenBank/DDBJ databases">
        <authorList>
            <person name="Waweru B."/>
        </authorList>
    </citation>
    <scope>NUCLEOTIDE SEQUENCE [LARGE SCALE GENOMIC DNA]</scope>
</reference>
<evidence type="ECO:0000256" key="3">
    <source>
        <dbReference type="ARBA" id="ARBA00022729"/>
    </source>
</evidence>
<evidence type="ECO:0000256" key="6">
    <source>
        <dbReference type="SAM" id="MobiDB-lite"/>
    </source>
</evidence>